<keyword evidence="2" id="KW-1185">Reference proteome</keyword>
<reference evidence="1 2" key="1">
    <citation type="submission" date="2018-05" db="EMBL/GenBank/DDBJ databases">
        <title>Whole genome sequencing for identification of molecular markers to develop diagnostic detection tools for the regulated plant pathogen Lachnellula willkommii.</title>
        <authorList>
            <person name="Giroux E."/>
            <person name="Bilodeau G."/>
        </authorList>
    </citation>
    <scope>NUCLEOTIDE SEQUENCE [LARGE SCALE GENOMIC DNA]</scope>
    <source>
        <strain evidence="1 2">CBS 203.66</strain>
    </source>
</reference>
<comment type="caution">
    <text evidence="1">The sequence shown here is derived from an EMBL/GenBank/DDBJ whole genome shotgun (WGS) entry which is preliminary data.</text>
</comment>
<proteinExistence type="predicted"/>
<name>A0A8T9AYX5_9HELO</name>
<dbReference type="Proteomes" id="UP000469559">
    <property type="component" value="Unassembled WGS sequence"/>
</dbReference>
<evidence type="ECO:0000313" key="2">
    <source>
        <dbReference type="Proteomes" id="UP000469559"/>
    </source>
</evidence>
<accession>A0A8T9AYX5</accession>
<sequence length="116" mass="12765">MDIMTGWYTYVPDHVSTSRRREGKQSALPTDTWVDVQSNAGIGNVDGAAFSGGLVDLISSDSLSWNSPCDAFLLTQVYHFKNRVVLDCYDVGSILPLLVPLDTKTILQKRDFKAGP</sequence>
<protein>
    <submittedName>
        <fullName evidence="1">Uncharacterized protein</fullName>
    </submittedName>
</protein>
<evidence type="ECO:0000313" key="1">
    <source>
        <dbReference type="EMBL" id="TVY12948.1"/>
    </source>
</evidence>
<dbReference type="EMBL" id="QGMF01001189">
    <property type="protein sequence ID" value="TVY12948.1"/>
    <property type="molecule type" value="Genomic_DNA"/>
</dbReference>
<organism evidence="1 2">
    <name type="scientific">Lachnellula arida</name>
    <dbReference type="NCBI Taxonomy" id="1316785"/>
    <lineage>
        <taxon>Eukaryota</taxon>
        <taxon>Fungi</taxon>
        <taxon>Dikarya</taxon>
        <taxon>Ascomycota</taxon>
        <taxon>Pezizomycotina</taxon>
        <taxon>Leotiomycetes</taxon>
        <taxon>Helotiales</taxon>
        <taxon>Lachnaceae</taxon>
        <taxon>Lachnellula</taxon>
    </lineage>
</organism>
<gene>
    <name evidence="1" type="ORF">LARI1_G008601</name>
</gene>
<dbReference type="AlphaFoldDB" id="A0A8T9AYX5"/>